<evidence type="ECO:0000313" key="5">
    <source>
        <dbReference type="EMBL" id="KGE02677.1"/>
    </source>
</evidence>
<evidence type="ECO:0000256" key="1">
    <source>
        <dbReference type="ARBA" id="ARBA00006484"/>
    </source>
</evidence>
<dbReference type="PRINTS" id="PR00081">
    <property type="entry name" value="GDHRDH"/>
</dbReference>
<dbReference type="Pfam" id="PF00106">
    <property type="entry name" value="adh_short"/>
    <property type="match status" value="1"/>
</dbReference>
<accession>A0A095VMI8</accession>
<dbReference type="STRING" id="1265313.HRUBRA_02655"/>
<name>A0A095VMI8_9GAMM</name>
<keyword evidence="2" id="KW-0560">Oxidoreductase</keyword>
<dbReference type="InterPro" id="IPR020904">
    <property type="entry name" value="Sc_DH/Rdtase_CS"/>
</dbReference>
<protein>
    <submittedName>
        <fullName evidence="5">Oxidoreductase, short chain dehydrogenase/reductase family</fullName>
    </submittedName>
</protein>
<dbReference type="PROSITE" id="PS00061">
    <property type="entry name" value="ADH_SHORT"/>
    <property type="match status" value="1"/>
</dbReference>
<feature type="domain" description="Ketoreductase" evidence="4">
    <location>
        <begin position="8"/>
        <end position="199"/>
    </location>
</feature>
<dbReference type="OrthoDB" id="9804774at2"/>
<comment type="similarity">
    <text evidence="1 3">Belongs to the short-chain dehydrogenases/reductases (SDR) family.</text>
</comment>
<sequence length="306" mass="31969">MTIRYDGKVAIVTGAGQGLGRSHALALAARGARVVINDLGGAKDGTGGSSEAAQAVVAEIEAAGGEAIANGANVAKFDEVEAMVQQAMDAWGRVDILVNNAGILRDKSFGKGSMEDFRLVLDVHLLGTVYCTKAVWDIMKAQEYGRIVVTTSSSGLYGNFGQANYGSAKMGVIGMMNTLAQEGAKYNIRINALAPTAGTRMTEGLMPEKAFELLTPETVTPAVLYLVSEDSPARTILAAGAGSYAVAKIVETEGRWLPEAEQTPEGIAAHWDEITATAGERALNAGFEQTAKMLTQAAEGLGIKLD</sequence>
<dbReference type="EMBL" id="AUVB01000085">
    <property type="protein sequence ID" value="KGE02677.1"/>
    <property type="molecule type" value="Genomic_DNA"/>
</dbReference>
<dbReference type="PANTHER" id="PTHR45024">
    <property type="entry name" value="DEHYDROGENASES, SHORT CHAIN"/>
    <property type="match status" value="1"/>
</dbReference>
<dbReference type="PATRIC" id="fig|1265313.6.peg.2614"/>
<dbReference type="InterPro" id="IPR051687">
    <property type="entry name" value="Peroxisomal_Beta-Oxidation"/>
</dbReference>
<dbReference type="Proteomes" id="UP000029640">
    <property type="component" value="Unassembled WGS sequence"/>
</dbReference>
<dbReference type="InterPro" id="IPR036291">
    <property type="entry name" value="NAD(P)-bd_dom_sf"/>
</dbReference>
<dbReference type="GO" id="GO:0016491">
    <property type="term" value="F:oxidoreductase activity"/>
    <property type="evidence" value="ECO:0007669"/>
    <property type="project" value="UniProtKB-KW"/>
</dbReference>
<dbReference type="SMART" id="SM00822">
    <property type="entry name" value="PKS_KR"/>
    <property type="match status" value="1"/>
</dbReference>
<comment type="caution">
    <text evidence="5">The sequence shown here is derived from an EMBL/GenBank/DDBJ whole genome shotgun (WGS) entry which is preliminary data.</text>
</comment>
<dbReference type="HOGENOM" id="CLU_010194_14_0_6"/>
<dbReference type="PRINTS" id="PR00080">
    <property type="entry name" value="SDRFAMILY"/>
</dbReference>
<gene>
    <name evidence="5" type="ORF">HRUBRA_02655</name>
</gene>
<reference evidence="5 6" key="1">
    <citation type="journal article" date="2014" name="Genome Announc.">
        <title>Genome Sequence of Gammaproteobacterial Pseudohaliea rubra Type Strain DSM 19751, Isolated from Coastal Seawater of the Mediterranean Sea.</title>
        <authorList>
            <person name="Spring S."/>
            <person name="Fiebig A."/>
            <person name="Riedel T."/>
            <person name="Goker M."/>
            <person name="Klenk H.P."/>
        </authorList>
    </citation>
    <scope>NUCLEOTIDE SEQUENCE [LARGE SCALE GENOMIC DNA]</scope>
    <source>
        <strain evidence="5 6">DSM 19751</strain>
    </source>
</reference>
<proteinExistence type="inferred from homology"/>
<dbReference type="eggNOG" id="COG1028">
    <property type="taxonomic scope" value="Bacteria"/>
</dbReference>
<dbReference type="RefSeq" id="WP_035514053.1">
    <property type="nucleotide sequence ID" value="NZ_KN234747.1"/>
</dbReference>
<evidence type="ECO:0000259" key="4">
    <source>
        <dbReference type="SMART" id="SM00822"/>
    </source>
</evidence>
<dbReference type="AlphaFoldDB" id="A0A095VMI8"/>
<dbReference type="Gene3D" id="3.40.50.720">
    <property type="entry name" value="NAD(P)-binding Rossmann-like Domain"/>
    <property type="match status" value="1"/>
</dbReference>
<dbReference type="SUPFAM" id="SSF51735">
    <property type="entry name" value="NAD(P)-binding Rossmann-fold domains"/>
    <property type="match status" value="1"/>
</dbReference>
<evidence type="ECO:0000256" key="3">
    <source>
        <dbReference type="RuleBase" id="RU000363"/>
    </source>
</evidence>
<organism evidence="5 6">
    <name type="scientific">Pseudohaliea rubra DSM 19751</name>
    <dbReference type="NCBI Taxonomy" id="1265313"/>
    <lineage>
        <taxon>Bacteria</taxon>
        <taxon>Pseudomonadati</taxon>
        <taxon>Pseudomonadota</taxon>
        <taxon>Gammaproteobacteria</taxon>
        <taxon>Cellvibrionales</taxon>
        <taxon>Halieaceae</taxon>
        <taxon>Pseudohaliea</taxon>
    </lineage>
</organism>
<dbReference type="PANTHER" id="PTHR45024:SF2">
    <property type="entry name" value="SCP2 DOMAIN-CONTAINING PROTEIN"/>
    <property type="match status" value="1"/>
</dbReference>
<dbReference type="InterPro" id="IPR002347">
    <property type="entry name" value="SDR_fam"/>
</dbReference>
<evidence type="ECO:0000313" key="6">
    <source>
        <dbReference type="Proteomes" id="UP000029640"/>
    </source>
</evidence>
<dbReference type="InterPro" id="IPR057326">
    <property type="entry name" value="KR_dom"/>
</dbReference>
<evidence type="ECO:0000256" key="2">
    <source>
        <dbReference type="ARBA" id="ARBA00023002"/>
    </source>
</evidence>
<keyword evidence="6" id="KW-1185">Reference proteome</keyword>